<comment type="caution">
    <text evidence="1">The sequence shown here is derived from an EMBL/GenBank/DDBJ whole genome shotgun (WGS) entry which is preliminary data.</text>
</comment>
<reference evidence="1" key="1">
    <citation type="submission" date="2023-07" db="EMBL/GenBank/DDBJ databases">
        <title>Sorghum-associated microbial communities from plants grown in Nebraska, USA.</title>
        <authorList>
            <person name="Schachtman D."/>
        </authorList>
    </citation>
    <scope>NUCLEOTIDE SEQUENCE</scope>
    <source>
        <strain evidence="1">BE73</strain>
    </source>
</reference>
<dbReference type="EMBL" id="JAVDTP010000021">
    <property type="protein sequence ID" value="MDR6754060.1"/>
    <property type="molecule type" value="Genomic_DNA"/>
</dbReference>
<evidence type="ECO:0000313" key="1">
    <source>
        <dbReference type="EMBL" id="MDR6754060.1"/>
    </source>
</evidence>
<protein>
    <submittedName>
        <fullName evidence="1">Uncharacterized protein</fullName>
    </submittedName>
</protein>
<sequence>MTLRLPLRALSLSRPWTTAVEVHDKRAENRERWTPHPHLMAQAERMVGEDLALHSSGTYDRQGALYIQQQTGVLYGRKDTPDKAVTSVVNVAGLLHPGDPFPPGQEAWYFGDTALLVEQVRVLTAPVFMPGGLGFWTVKDQYIPEIRAALPSIDPDGTDCGRAADRRQRCTGCGAAVCVRCARYDEDGELHCPECHGDGQ</sequence>
<proteinExistence type="predicted"/>
<evidence type="ECO:0000313" key="2">
    <source>
        <dbReference type="Proteomes" id="UP001252370"/>
    </source>
</evidence>
<gene>
    <name evidence="1" type="ORF">J2Y01_004591</name>
</gene>
<dbReference type="Proteomes" id="UP001252370">
    <property type="component" value="Unassembled WGS sequence"/>
</dbReference>
<name>A0ACC6KNR5_9DEIO</name>
<organism evidence="1 2">
    <name type="scientific">Deinococcus soli</name>
    <name type="common">ex Cha et al. 2016</name>
    <dbReference type="NCBI Taxonomy" id="1309411"/>
    <lineage>
        <taxon>Bacteria</taxon>
        <taxon>Thermotogati</taxon>
        <taxon>Deinococcota</taxon>
        <taxon>Deinococci</taxon>
        <taxon>Deinococcales</taxon>
        <taxon>Deinococcaceae</taxon>
        <taxon>Deinococcus</taxon>
    </lineage>
</organism>
<accession>A0ACC6KNR5</accession>
<keyword evidence="2" id="KW-1185">Reference proteome</keyword>